<proteinExistence type="predicted"/>
<name>A0A183FPR4_HELPZ</name>
<protein>
    <submittedName>
        <fullName evidence="2 4">Uncharacterized protein</fullName>
    </submittedName>
</protein>
<keyword evidence="3" id="KW-1185">Reference proteome</keyword>
<organism evidence="3 4">
    <name type="scientific">Heligmosomoides polygyrus</name>
    <name type="common">Parasitic roundworm</name>
    <dbReference type="NCBI Taxonomy" id="6339"/>
    <lineage>
        <taxon>Eukaryota</taxon>
        <taxon>Metazoa</taxon>
        <taxon>Ecdysozoa</taxon>
        <taxon>Nematoda</taxon>
        <taxon>Chromadorea</taxon>
        <taxon>Rhabditida</taxon>
        <taxon>Rhabditina</taxon>
        <taxon>Rhabditomorpha</taxon>
        <taxon>Strongyloidea</taxon>
        <taxon>Heligmosomidae</taxon>
        <taxon>Heligmosomoides</taxon>
    </lineage>
</organism>
<reference evidence="4" key="2">
    <citation type="submission" date="2019-09" db="UniProtKB">
        <authorList>
            <consortium name="WormBaseParasite"/>
        </authorList>
    </citation>
    <scope>IDENTIFICATION</scope>
</reference>
<dbReference type="WBParaSite" id="HPBE_0000963601-mRNA-1">
    <property type="protein sequence ID" value="HPBE_0000963601-mRNA-1"/>
    <property type="gene ID" value="HPBE_0000963601"/>
</dbReference>
<gene>
    <name evidence="2" type="ORF">HPBE_LOCUS9637</name>
</gene>
<accession>A0A3P8CBZ7</accession>
<feature type="compositionally biased region" description="Basic and acidic residues" evidence="1">
    <location>
        <begin position="30"/>
        <end position="39"/>
    </location>
</feature>
<evidence type="ECO:0000313" key="2">
    <source>
        <dbReference type="EMBL" id="VDO81642.1"/>
    </source>
</evidence>
<dbReference type="AlphaFoldDB" id="A0A183FPR4"/>
<dbReference type="Proteomes" id="UP000050761">
    <property type="component" value="Unassembled WGS sequence"/>
</dbReference>
<dbReference type="EMBL" id="UZAH01026501">
    <property type="protein sequence ID" value="VDO81642.1"/>
    <property type="molecule type" value="Genomic_DNA"/>
</dbReference>
<evidence type="ECO:0000313" key="4">
    <source>
        <dbReference type="WBParaSite" id="HPBE_0000963601-mRNA-1"/>
    </source>
</evidence>
<reference evidence="2 3" key="1">
    <citation type="submission" date="2018-11" db="EMBL/GenBank/DDBJ databases">
        <authorList>
            <consortium name="Pathogen Informatics"/>
        </authorList>
    </citation>
    <scope>NUCLEOTIDE SEQUENCE [LARGE SCALE GENOMIC DNA]</scope>
</reference>
<feature type="region of interest" description="Disordered" evidence="1">
    <location>
        <begin position="30"/>
        <end position="74"/>
    </location>
</feature>
<sequence length="74" mass="8414">MIESRADKMRLSTYDAAEAEEAFTDLHSGICERSERLDPEDGSPTPRNRSLESEEMTPSSYDEQLHSEFSMIPC</sequence>
<accession>A0A183FPR4</accession>
<evidence type="ECO:0000256" key="1">
    <source>
        <dbReference type="SAM" id="MobiDB-lite"/>
    </source>
</evidence>
<evidence type="ECO:0000313" key="3">
    <source>
        <dbReference type="Proteomes" id="UP000050761"/>
    </source>
</evidence>